<keyword evidence="1" id="KW-1133">Transmembrane helix</keyword>
<evidence type="ECO:0000256" key="1">
    <source>
        <dbReference type="SAM" id="Phobius"/>
    </source>
</evidence>
<comment type="caution">
    <text evidence="2">The sequence shown here is derived from an EMBL/GenBank/DDBJ whole genome shotgun (WGS) entry which is preliminary data.</text>
</comment>
<reference evidence="2 3" key="1">
    <citation type="submission" date="2018-03" db="EMBL/GenBank/DDBJ databases">
        <title>Genomic Encyclopedia of Archaeal and Bacterial Type Strains, Phase II (KMG-II): from individual species to whole genera.</title>
        <authorList>
            <person name="Goeker M."/>
        </authorList>
    </citation>
    <scope>NUCLEOTIDE SEQUENCE [LARGE SCALE GENOMIC DNA]</scope>
    <source>
        <strain evidence="2 3">DSM 45312</strain>
    </source>
</reference>
<evidence type="ECO:0000313" key="3">
    <source>
        <dbReference type="Proteomes" id="UP000240542"/>
    </source>
</evidence>
<dbReference type="EMBL" id="PYGA01000019">
    <property type="protein sequence ID" value="PSK91821.1"/>
    <property type="molecule type" value="Genomic_DNA"/>
</dbReference>
<sequence>MSGYMMTWMAVIATGVGCYLLKFAGLAAPRRMLDHPWISRFAMTVPVALLAALIAVQSAADGQAIDLDPARLGGVAAALAALLLRAPFLVVIAVAAATAGVLRALGIG</sequence>
<evidence type="ECO:0000313" key="2">
    <source>
        <dbReference type="EMBL" id="PSK91821.1"/>
    </source>
</evidence>
<accession>A0A2P8D3L9</accession>
<keyword evidence="1" id="KW-0472">Membrane</keyword>
<dbReference type="Proteomes" id="UP000240542">
    <property type="component" value="Unassembled WGS sequence"/>
</dbReference>
<gene>
    <name evidence="2" type="ORF">CLV63_119102</name>
</gene>
<keyword evidence="3" id="KW-1185">Reference proteome</keyword>
<feature type="transmembrane region" description="Helical" evidence="1">
    <location>
        <begin position="76"/>
        <end position="102"/>
    </location>
</feature>
<feature type="transmembrane region" description="Helical" evidence="1">
    <location>
        <begin position="37"/>
        <end position="56"/>
    </location>
</feature>
<dbReference type="InterPro" id="IPR008407">
    <property type="entry name" value="Brnchd-chn_aa_trnsp_AzlD"/>
</dbReference>
<proteinExistence type="predicted"/>
<protein>
    <submittedName>
        <fullName evidence="2">Branched-subunit amino acid transport protein AzlD</fullName>
    </submittedName>
</protein>
<dbReference type="AlphaFoldDB" id="A0A2P8D3L9"/>
<keyword evidence="1" id="KW-0812">Transmembrane</keyword>
<feature type="transmembrane region" description="Helical" evidence="1">
    <location>
        <begin position="6"/>
        <end position="25"/>
    </location>
</feature>
<dbReference type="Pfam" id="PF05437">
    <property type="entry name" value="AzlD"/>
    <property type="match status" value="1"/>
</dbReference>
<name>A0A2P8D3L9_9ACTN</name>
<organism evidence="2 3">
    <name type="scientific">Murinocardiopsis flavida</name>
    <dbReference type="NCBI Taxonomy" id="645275"/>
    <lineage>
        <taxon>Bacteria</taxon>
        <taxon>Bacillati</taxon>
        <taxon>Actinomycetota</taxon>
        <taxon>Actinomycetes</taxon>
        <taxon>Streptosporangiales</taxon>
        <taxon>Nocardiopsidaceae</taxon>
        <taxon>Murinocardiopsis</taxon>
    </lineage>
</organism>